<sequence>MEEKDIVRKIDESFGEDSEGSEITMCYVTSEIMYRLLEPDFLEIKFYDTDKFYDFMMKYPILNIELTLTSKNIFDNAEKNKLIKQFGIDKIGYANSVFKYAKLRIFMHAFNIIKVIEGYLWAQSWFNIQTYGIRKKFATEEEYGFYIMRLIDAINNFNKDPEDLYTICFYGKEIDSNTKKILKMVTDTKMQYDILLKCNY</sequence>
<reference evidence="1" key="1">
    <citation type="journal article" date="2020" name="Nature">
        <title>Giant virus diversity and host interactions through global metagenomics.</title>
        <authorList>
            <person name="Schulz F."/>
            <person name="Roux S."/>
            <person name="Paez-Espino D."/>
            <person name="Jungbluth S."/>
            <person name="Walsh D.A."/>
            <person name="Denef V.J."/>
            <person name="McMahon K.D."/>
            <person name="Konstantinidis K.T."/>
            <person name="Eloe-Fadrosh E.A."/>
            <person name="Kyrpides N.C."/>
            <person name="Woyke T."/>
        </authorList>
    </citation>
    <scope>NUCLEOTIDE SEQUENCE</scope>
    <source>
        <strain evidence="1">GVMAG-M-3300020192-26</strain>
    </source>
</reference>
<name>A0A6C0C6G0_9ZZZZ</name>
<evidence type="ECO:0000313" key="1">
    <source>
        <dbReference type="EMBL" id="QHT00011.1"/>
    </source>
</evidence>
<proteinExistence type="predicted"/>
<accession>A0A6C0C6G0</accession>
<organism evidence="1">
    <name type="scientific">viral metagenome</name>
    <dbReference type="NCBI Taxonomy" id="1070528"/>
    <lineage>
        <taxon>unclassified sequences</taxon>
        <taxon>metagenomes</taxon>
        <taxon>organismal metagenomes</taxon>
    </lineage>
</organism>
<protein>
    <submittedName>
        <fullName evidence="1">Uncharacterized protein</fullName>
    </submittedName>
</protein>
<dbReference type="EMBL" id="MN739352">
    <property type="protein sequence ID" value="QHT00011.1"/>
    <property type="molecule type" value="Genomic_DNA"/>
</dbReference>
<dbReference type="AlphaFoldDB" id="A0A6C0C6G0"/>